<evidence type="ECO:0000256" key="7">
    <source>
        <dbReference type="ARBA" id="ARBA00022989"/>
    </source>
</evidence>
<dbReference type="AlphaFoldDB" id="A0A8J3IHD2"/>
<dbReference type="PRINTS" id="PR00123">
    <property type="entry name" value="ATPASEA"/>
</dbReference>
<comment type="similarity">
    <text evidence="2 11 12">Belongs to the ATPase A chain family.</text>
</comment>
<keyword evidence="15" id="KW-1185">Reference proteome</keyword>
<evidence type="ECO:0000256" key="3">
    <source>
        <dbReference type="ARBA" id="ARBA00022448"/>
    </source>
</evidence>
<protein>
    <recommendedName>
        <fullName evidence="11 12">ATP synthase subunit a</fullName>
    </recommendedName>
    <alternativeName>
        <fullName evidence="11">ATP synthase F0 sector subunit a</fullName>
    </alternativeName>
    <alternativeName>
        <fullName evidence="11">F-ATPase subunit 6</fullName>
    </alternativeName>
</protein>
<feature type="transmembrane region" description="Helical" evidence="11">
    <location>
        <begin position="188"/>
        <end position="205"/>
    </location>
</feature>
<dbReference type="GO" id="GO:0045259">
    <property type="term" value="C:proton-transporting ATP synthase complex"/>
    <property type="evidence" value="ECO:0007669"/>
    <property type="project" value="UniProtKB-KW"/>
</dbReference>
<keyword evidence="9 11" id="KW-0472">Membrane</keyword>
<dbReference type="NCBIfam" id="TIGR01131">
    <property type="entry name" value="ATP_synt_6_or_A"/>
    <property type="match status" value="1"/>
</dbReference>
<evidence type="ECO:0000256" key="10">
    <source>
        <dbReference type="ARBA" id="ARBA00023310"/>
    </source>
</evidence>
<evidence type="ECO:0000313" key="14">
    <source>
        <dbReference type="EMBL" id="GHO92435.1"/>
    </source>
</evidence>
<dbReference type="GO" id="GO:0046933">
    <property type="term" value="F:proton-transporting ATP synthase activity, rotational mechanism"/>
    <property type="evidence" value="ECO:0007669"/>
    <property type="project" value="UniProtKB-UniRule"/>
</dbReference>
<evidence type="ECO:0000313" key="15">
    <source>
        <dbReference type="Proteomes" id="UP000597444"/>
    </source>
</evidence>
<dbReference type="RefSeq" id="WP_220203269.1">
    <property type="nucleotide sequence ID" value="NZ_BNJK01000001.1"/>
</dbReference>
<dbReference type="InterPro" id="IPR045082">
    <property type="entry name" value="ATP_syn_F0_a_bact/chloroplast"/>
</dbReference>
<keyword evidence="11" id="KW-1003">Cell membrane</keyword>
<dbReference type="EMBL" id="BNJK01000001">
    <property type="protein sequence ID" value="GHO92435.1"/>
    <property type="molecule type" value="Genomic_DNA"/>
</dbReference>
<comment type="subcellular location">
    <subcellularLocation>
        <location evidence="11 12">Cell membrane</location>
        <topology evidence="11 12">Multi-pass membrane protein</topology>
    </subcellularLocation>
    <subcellularLocation>
        <location evidence="1">Membrane</location>
        <topology evidence="1">Multi-pass membrane protein</topology>
    </subcellularLocation>
</comment>
<proteinExistence type="inferred from homology"/>
<evidence type="ECO:0000256" key="11">
    <source>
        <dbReference type="HAMAP-Rule" id="MF_01393"/>
    </source>
</evidence>
<dbReference type="Pfam" id="PF00119">
    <property type="entry name" value="ATP-synt_A"/>
    <property type="match status" value="1"/>
</dbReference>
<comment type="caution">
    <text evidence="14">The sequence shown here is derived from an EMBL/GenBank/DDBJ whole genome shotgun (WGS) entry which is preliminary data.</text>
</comment>
<accession>A0A8J3IHD2</accession>
<dbReference type="InterPro" id="IPR023011">
    <property type="entry name" value="ATP_synth_F0_asu_AS"/>
</dbReference>
<feature type="transmembrane region" description="Helical" evidence="11">
    <location>
        <begin position="241"/>
        <end position="266"/>
    </location>
</feature>
<dbReference type="InterPro" id="IPR035908">
    <property type="entry name" value="F0_ATP_A_sf"/>
</dbReference>
<feature type="transmembrane region" description="Helical" evidence="11">
    <location>
        <begin position="148"/>
        <end position="168"/>
    </location>
</feature>
<keyword evidence="5 11" id="KW-0812">Transmembrane</keyword>
<dbReference type="PANTHER" id="PTHR42823">
    <property type="entry name" value="ATP SYNTHASE SUBUNIT A, CHLOROPLASTIC"/>
    <property type="match status" value="1"/>
</dbReference>
<feature type="transmembrane region" description="Helical" evidence="11">
    <location>
        <begin position="26"/>
        <end position="47"/>
    </location>
</feature>
<sequence length="295" mass="32677">MNLWKLPNIQLTPEVIFTIPGTDFHVTNTLFCTWITLIVLFLAFFFATRRKDMIPRGWQNFMEWIVELLRGLVQSVSGKENGKKFFPLVASFFFFILVSNLLDVIPGVDSIGSIEPDKLPAGAQPGILLWGDASNALVSWVRPPTTDLNLTIAMALVAVITAQFYGFFTLGFRGHVGKYVNLRSLFKFSFEGAIEFFVGLLEIIQEISRVISLAFRLFGNIFAGSVVLAIFAFLLPAVANIVFIPFELFVAGVQAFVFSLLTLIYLQLAVTGHGDHEEGHGQEEEASGAHQAAAH</sequence>
<keyword evidence="10 11" id="KW-0066">ATP synthesis</keyword>
<dbReference type="PROSITE" id="PS00449">
    <property type="entry name" value="ATPASE_A"/>
    <property type="match status" value="1"/>
</dbReference>
<keyword evidence="6 11" id="KW-0375">Hydrogen ion transport</keyword>
<dbReference type="CDD" id="cd00310">
    <property type="entry name" value="ATP-synt_Fo_a_6"/>
    <property type="match status" value="1"/>
</dbReference>
<evidence type="ECO:0000256" key="8">
    <source>
        <dbReference type="ARBA" id="ARBA00023065"/>
    </source>
</evidence>
<keyword evidence="8 11" id="KW-0406">Ion transport</keyword>
<dbReference type="GO" id="GO:0042777">
    <property type="term" value="P:proton motive force-driven plasma membrane ATP synthesis"/>
    <property type="evidence" value="ECO:0007669"/>
    <property type="project" value="TreeGrafter"/>
</dbReference>
<dbReference type="Proteomes" id="UP000597444">
    <property type="component" value="Unassembled WGS sequence"/>
</dbReference>
<feature type="transmembrane region" description="Helical" evidence="11">
    <location>
        <begin position="85"/>
        <end position="102"/>
    </location>
</feature>
<organism evidence="14 15">
    <name type="scientific">Reticulibacter mediterranei</name>
    <dbReference type="NCBI Taxonomy" id="2778369"/>
    <lineage>
        <taxon>Bacteria</taxon>
        <taxon>Bacillati</taxon>
        <taxon>Chloroflexota</taxon>
        <taxon>Ktedonobacteria</taxon>
        <taxon>Ktedonobacterales</taxon>
        <taxon>Reticulibacteraceae</taxon>
        <taxon>Reticulibacter</taxon>
    </lineage>
</organism>
<dbReference type="Gene3D" id="1.20.120.220">
    <property type="entry name" value="ATP synthase, F0 complex, subunit A"/>
    <property type="match status" value="1"/>
</dbReference>
<gene>
    <name evidence="11 14" type="primary">atpB</name>
    <name evidence="14" type="ORF">KSF_024830</name>
</gene>
<keyword evidence="4 11" id="KW-0138">CF(0)</keyword>
<evidence type="ECO:0000256" key="5">
    <source>
        <dbReference type="ARBA" id="ARBA00022692"/>
    </source>
</evidence>
<evidence type="ECO:0000256" key="1">
    <source>
        <dbReference type="ARBA" id="ARBA00004141"/>
    </source>
</evidence>
<keyword evidence="7 11" id="KW-1133">Transmembrane helix</keyword>
<dbReference type="GO" id="GO:0005886">
    <property type="term" value="C:plasma membrane"/>
    <property type="evidence" value="ECO:0007669"/>
    <property type="project" value="UniProtKB-SubCell"/>
</dbReference>
<dbReference type="SUPFAM" id="SSF81336">
    <property type="entry name" value="F1F0 ATP synthase subunit A"/>
    <property type="match status" value="1"/>
</dbReference>
<name>A0A8J3IHD2_9CHLR</name>
<evidence type="ECO:0000256" key="13">
    <source>
        <dbReference type="SAM" id="MobiDB-lite"/>
    </source>
</evidence>
<feature type="transmembrane region" description="Helical" evidence="11">
    <location>
        <begin position="217"/>
        <end position="235"/>
    </location>
</feature>
<evidence type="ECO:0000256" key="12">
    <source>
        <dbReference type="RuleBase" id="RU000483"/>
    </source>
</evidence>
<dbReference type="InterPro" id="IPR000568">
    <property type="entry name" value="ATP_synth_F0_asu"/>
</dbReference>
<keyword evidence="3 11" id="KW-0813">Transport</keyword>
<dbReference type="PANTHER" id="PTHR42823:SF3">
    <property type="entry name" value="ATP SYNTHASE SUBUNIT A, CHLOROPLASTIC"/>
    <property type="match status" value="1"/>
</dbReference>
<evidence type="ECO:0000256" key="6">
    <source>
        <dbReference type="ARBA" id="ARBA00022781"/>
    </source>
</evidence>
<comment type="function">
    <text evidence="11 12">Key component of the proton channel; it plays a direct role in the translocation of protons across the membrane.</text>
</comment>
<reference evidence="14" key="1">
    <citation type="submission" date="2020-10" db="EMBL/GenBank/DDBJ databases">
        <title>Taxonomic study of unclassified bacteria belonging to the class Ktedonobacteria.</title>
        <authorList>
            <person name="Yabe S."/>
            <person name="Wang C.M."/>
            <person name="Zheng Y."/>
            <person name="Sakai Y."/>
            <person name="Cavaletti L."/>
            <person name="Monciardini P."/>
            <person name="Donadio S."/>
        </authorList>
    </citation>
    <scope>NUCLEOTIDE SEQUENCE</scope>
    <source>
        <strain evidence="14">ID150040</strain>
    </source>
</reference>
<evidence type="ECO:0000256" key="4">
    <source>
        <dbReference type="ARBA" id="ARBA00022547"/>
    </source>
</evidence>
<evidence type="ECO:0000256" key="9">
    <source>
        <dbReference type="ARBA" id="ARBA00023136"/>
    </source>
</evidence>
<evidence type="ECO:0000256" key="2">
    <source>
        <dbReference type="ARBA" id="ARBA00006810"/>
    </source>
</evidence>
<feature type="region of interest" description="Disordered" evidence="13">
    <location>
        <begin position="276"/>
        <end position="295"/>
    </location>
</feature>
<dbReference type="HAMAP" id="MF_01393">
    <property type="entry name" value="ATP_synth_a_bact"/>
    <property type="match status" value="1"/>
</dbReference>